<name>A0A1H1S459_9ACTN</name>
<reference evidence="6" key="1">
    <citation type="submission" date="2016-10" db="EMBL/GenBank/DDBJ databases">
        <authorList>
            <person name="Varghese N."/>
            <person name="Submissions S."/>
        </authorList>
    </citation>
    <scope>NUCLEOTIDE SEQUENCE [LARGE SCALE GENOMIC DNA]</scope>
    <source>
        <strain evidence="6">DSM 22127</strain>
    </source>
</reference>
<dbReference type="OrthoDB" id="3268119at2"/>
<keyword evidence="5" id="KW-0966">Cell projection</keyword>
<evidence type="ECO:0000256" key="2">
    <source>
        <dbReference type="ARBA" id="ARBA00022795"/>
    </source>
</evidence>
<comment type="function">
    <text evidence="4">Acts as an anti-CsrA protein, binds CsrA and prevents it from repressing translation of its target genes, one of which is flagellin. Binds to flagellin and participates in the assembly of the flagellum.</text>
</comment>
<keyword evidence="3 4" id="KW-0810">Translation regulation</keyword>
<dbReference type="STRING" id="642780.SAMN04488570_1861"/>
<dbReference type="InterPro" id="IPR024046">
    <property type="entry name" value="Flagellar_assmbl_FliW_dom_sf"/>
</dbReference>
<dbReference type="EMBL" id="LT629757">
    <property type="protein sequence ID" value="SDS42880.1"/>
    <property type="molecule type" value="Genomic_DNA"/>
</dbReference>
<proteinExistence type="inferred from homology"/>
<dbReference type="InterPro" id="IPR003775">
    <property type="entry name" value="Flagellar_assembly_factor_FliW"/>
</dbReference>
<evidence type="ECO:0000256" key="3">
    <source>
        <dbReference type="ARBA" id="ARBA00022845"/>
    </source>
</evidence>
<dbReference type="HAMAP" id="MF_01185">
    <property type="entry name" value="FliW"/>
    <property type="match status" value="1"/>
</dbReference>
<dbReference type="Gene3D" id="2.30.290.10">
    <property type="entry name" value="BH3618-like"/>
    <property type="match status" value="1"/>
</dbReference>
<dbReference type="SUPFAM" id="SSF141457">
    <property type="entry name" value="BH3618-like"/>
    <property type="match status" value="1"/>
</dbReference>
<dbReference type="GO" id="GO:0005737">
    <property type="term" value="C:cytoplasm"/>
    <property type="evidence" value="ECO:0007669"/>
    <property type="project" value="UniProtKB-SubCell"/>
</dbReference>
<keyword evidence="6" id="KW-1185">Reference proteome</keyword>
<dbReference type="PANTHER" id="PTHR39190:SF1">
    <property type="entry name" value="FLAGELLAR ASSEMBLY FACTOR FLIW"/>
    <property type="match status" value="1"/>
</dbReference>
<evidence type="ECO:0000256" key="1">
    <source>
        <dbReference type="ARBA" id="ARBA00022490"/>
    </source>
</evidence>
<comment type="similarity">
    <text evidence="4">Belongs to the FliW family.</text>
</comment>
<keyword evidence="5" id="KW-0282">Flagellum</keyword>
<evidence type="ECO:0000313" key="6">
    <source>
        <dbReference type="Proteomes" id="UP000198859"/>
    </source>
</evidence>
<dbReference type="Proteomes" id="UP000198859">
    <property type="component" value="Chromosome I"/>
</dbReference>
<protein>
    <recommendedName>
        <fullName evidence="4">Flagellar assembly factor FliW</fullName>
    </recommendedName>
</protein>
<keyword evidence="4" id="KW-0143">Chaperone</keyword>
<dbReference type="AlphaFoldDB" id="A0A1H1S459"/>
<dbReference type="RefSeq" id="WP_091728736.1">
    <property type="nucleotide sequence ID" value="NZ_LT629757.1"/>
</dbReference>
<gene>
    <name evidence="4" type="primary">fliW</name>
    <name evidence="5" type="ORF">SAMN04488570_1861</name>
</gene>
<accession>A0A1H1S459</accession>
<keyword evidence="2 4" id="KW-1005">Bacterial flagellum biogenesis</keyword>
<sequence>MSDLPVIEFVEPMLGFPQLHDFALVELDEAGVLCALRSLEEPQVRFLVTAPHAFFPGYEPEIDDSTVSELDITQVEEVLLLVVVNAGRSLAESSANLVAPVVLNTRTRRARQVILDDPSLTIAAPLVPA</sequence>
<organism evidence="5 6">
    <name type="scientific">Nocardioides scoriae</name>
    <dbReference type="NCBI Taxonomy" id="642780"/>
    <lineage>
        <taxon>Bacteria</taxon>
        <taxon>Bacillati</taxon>
        <taxon>Actinomycetota</taxon>
        <taxon>Actinomycetes</taxon>
        <taxon>Propionibacteriales</taxon>
        <taxon>Nocardioidaceae</taxon>
        <taxon>Nocardioides</taxon>
    </lineage>
</organism>
<dbReference type="Pfam" id="PF02623">
    <property type="entry name" value="FliW"/>
    <property type="match status" value="1"/>
</dbReference>
<keyword evidence="1 4" id="KW-0963">Cytoplasm</keyword>
<dbReference type="GO" id="GO:0006417">
    <property type="term" value="P:regulation of translation"/>
    <property type="evidence" value="ECO:0007669"/>
    <property type="project" value="UniProtKB-KW"/>
</dbReference>
<dbReference type="PANTHER" id="PTHR39190">
    <property type="entry name" value="FLAGELLAR ASSEMBLY FACTOR FLIW"/>
    <property type="match status" value="1"/>
</dbReference>
<evidence type="ECO:0000313" key="5">
    <source>
        <dbReference type="EMBL" id="SDS42880.1"/>
    </source>
</evidence>
<keyword evidence="5" id="KW-0969">Cilium</keyword>
<dbReference type="GO" id="GO:0044780">
    <property type="term" value="P:bacterial-type flagellum assembly"/>
    <property type="evidence" value="ECO:0007669"/>
    <property type="project" value="UniProtKB-UniRule"/>
</dbReference>
<evidence type="ECO:0000256" key="4">
    <source>
        <dbReference type="HAMAP-Rule" id="MF_01185"/>
    </source>
</evidence>
<comment type="subunit">
    <text evidence="4">Interacts with translational regulator CsrA and flagellin(s).</text>
</comment>
<comment type="subcellular location">
    <subcellularLocation>
        <location evidence="4">Cytoplasm</location>
    </subcellularLocation>
</comment>